<dbReference type="InterPro" id="IPR037185">
    <property type="entry name" value="EmrE-like"/>
</dbReference>
<evidence type="ECO:0000256" key="7">
    <source>
        <dbReference type="RuleBase" id="RU003942"/>
    </source>
</evidence>
<keyword evidence="4 7" id="KW-0812">Transmembrane</keyword>
<evidence type="ECO:0000256" key="1">
    <source>
        <dbReference type="ARBA" id="ARBA00004651"/>
    </source>
</evidence>
<dbReference type="Proteomes" id="UP001385809">
    <property type="component" value="Unassembled WGS sequence"/>
</dbReference>
<keyword evidence="3" id="KW-1003">Cell membrane</keyword>
<evidence type="ECO:0000256" key="3">
    <source>
        <dbReference type="ARBA" id="ARBA00022475"/>
    </source>
</evidence>
<keyword evidence="5 8" id="KW-1133">Transmembrane helix</keyword>
<evidence type="ECO:0000313" key="9">
    <source>
        <dbReference type="EMBL" id="MEJ2867709.1"/>
    </source>
</evidence>
<dbReference type="Gene3D" id="1.10.3730.20">
    <property type="match status" value="1"/>
</dbReference>
<gene>
    <name evidence="9" type="ORF">WCD74_08040</name>
</gene>
<organism evidence="9 10">
    <name type="scientific">Actinomycetospora aurantiaca</name>
    <dbReference type="NCBI Taxonomy" id="3129233"/>
    <lineage>
        <taxon>Bacteria</taxon>
        <taxon>Bacillati</taxon>
        <taxon>Actinomycetota</taxon>
        <taxon>Actinomycetes</taxon>
        <taxon>Pseudonocardiales</taxon>
        <taxon>Pseudonocardiaceae</taxon>
        <taxon>Actinomycetospora</taxon>
    </lineage>
</organism>
<dbReference type="PANTHER" id="PTHR30561:SF1">
    <property type="entry name" value="MULTIDRUG TRANSPORTER EMRE"/>
    <property type="match status" value="1"/>
</dbReference>
<reference evidence="9 10" key="1">
    <citation type="submission" date="2024-03" db="EMBL/GenBank/DDBJ databases">
        <title>Actinomycetospora sp. OC33-EN08, a novel actinomycete isolated from wild orchid (Aerides multiflora).</title>
        <authorList>
            <person name="Suriyachadkun C."/>
        </authorList>
    </citation>
    <scope>NUCLEOTIDE SEQUENCE [LARGE SCALE GENOMIC DNA]</scope>
    <source>
        <strain evidence="9 10">OC33-EN08</strain>
    </source>
</reference>
<dbReference type="EMBL" id="JBBEGN010000003">
    <property type="protein sequence ID" value="MEJ2867709.1"/>
    <property type="molecule type" value="Genomic_DNA"/>
</dbReference>
<evidence type="ECO:0000313" key="10">
    <source>
        <dbReference type="Proteomes" id="UP001385809"/>
    </source>
</evidence>
<evidence type="ECO:0000256" key="8">
    <source>
        <dbReference type="SAM" id="Phobius"/>
    </source>
</evidence>
<comment type="similarity">
    <text evidence="7">Belongs to the drug/metabolite transporter (DMT) superfamily. Small multidrug resistance (SMR) (TC 2.A.7.1) family.</text>
</comment>
<dbReference type="InterPro" id="IPR000390">
    <property type="entry name" value="Small_drug/metabolite_transptr"/>
</dbReference>
<comment type="caution">
    <text evidence="9">The sequence shown here is derived from an EMBL/GenBank/DDBJ whole genome shotgun (WGS) entry which is preliminary data.</text>
</comment>
<keyword evidence="6 8" id="KW-0472">Membrane</keyword>
<evidence type="ECO:0000256" key="4">
    <source>
        <dbReference type="ARBA" id="ARBA00022692"/>
    </source>
</evidence>
<dbReference type="InterPro" id="IPR045324">
    <property type="entry name" value="Small_multidrug_res"/>
</dbReference>
<dbReference type="PANTHER" id="PTHR30561">
    <property type="entry name" value="SMR FAMILY PROTON-DEPENDENT DRUG EFFLUX TRANSPORTER SUGE"/>
    <property type="match status" value="1"/>
</dbReference>
<comment type="subcellular location">
    <subcellularLocation>
        <location evidence="1 7">Cell membrane</location>
        <topology evidence="1 7">Multi-pass membrane protein</topology>
    </subcellularLocation>
</comment>
<keyword evidence="2" id="KW-0813">Transport</keyword>
<sequence length="107" mass="10679">MIEALLLAGSVIAQGLGIAATRASDGLRRRGWVAAAFLGMAVSVVLMSQALARGLSLAVGYGVWSGSGIVLAAAAGVLVFGDHLPRRHALGLAMVLVGVVVVYGAAP</sequence>
<proteinExistence type="inferred from homology"/>
<dbReference type="SUPFAM" id="SSF103481">
    <property type="entry name" value="Multidrug resistance efflux transporter EmrE"/>
    <property type="match status" value="1"/>
</dbReference>
<keyword evidence="10" id="KW-1185">Reference proteome</keyword>
<feature type="transmembrane region" description="Helical" evidence="8">
    <location>
        <begin position="59"/>
        <end position="81"/>
    </location>
</feature>
<name>A0ABU8MK63_9PSEU</name>
<evidence type="ECO:0000256" key="6">
    <source>
        <dbReference type="ARBA" id="ARBA00023136"/>
    </source>
</evidence>
<feature type="transmembrane region" description="Helical" evidence="8">
    <location>
        <begin position="87"/>
        <end position="106"/>
    </location>
</feature>
<accession>A0ABU8MK63</accession>
<evidence type="ECO:0000256" key="5">
    <source>
        <dbReference type="ARBA" id="ARBA00022989"/>
    </source>
</evidence>
<protein>
    <submittedName>
        <fullName evidence="9">SMR family transporter</fullName>
    </submittedName>
</protein>
<evidence type="ECO:0000256" key="2">
    <source>
        <dbReference type="ARBA" id="ARBA00022448"/>
    </source>
</evidence>
<dbReference type="RefSeq" id="WP_337694320.1">
    <property type="nucleotide sequence ID" value="NZ_JBBEGN010000003.1"/>
</dbReference>
<feature type="transmembrane region" description="Helical" evidence="8">
    <location>
        <begin position="33"/>
        <end position="52"/>
    </location>
</feature>
<dbReference type="Pfam" id="PF00893">
    <property type="entry name" value="Multi_Drug_Res"/>
    <property type="match status" value="1"/>
</dbReference>